<organism evidence="2 3">
    <name type="scientific">Macrosiphum euphorbiae</name>
    <name type="common">potato aphid</name>
    <dbReference type="NCBI Taxonomy" id="13131"/>
    <lineage>
        <taxon>Eukaryota</taxon>
        <taxon>Metazoa</taxon>
        <taxon>Ecdysozoa</taxon>
        <taxon>Arthropoda</taxon>
        <taxon>Hexapoda</taxon>
        <taxon>Insecta</taxon>
        <taxon>Pterygota</taxon>
        <taxon>Neoptera</taxon>
        <taxon>Paraneoptera</taxon>
        <taxon>Hemiptera</taxon>
        <taxon>Sternorrhyncha</taxon>
        <taxon>Aphidomorpha</taxon>
        <taxon>Aphidoidea</taxon>
        <taxon>Aphididae</taxon>
        <taxon>Macrosiphini</taxon>
        <taxon>Macrosiphum</taxon>
    </lineage>
</organism>
<feature type="domain" description="Transposable element P transposase-like RNase H" evidence="1">
    <location>
        <begin position="2"/>
        <end position="85"/>
    </location>
</feature>
<dbReference type="Pfam" id="PF21787">
    <property type="entry name" value="TNP-like_RNaseH_N"/>
    <property type="match status" value="1"/>
</dbReference>
<gene>
    <name evidence="2" type="ORF">MEUPH1_LOCUS14930</name>
</gene>
<proteinExistence type="predicted"/>
<reference evidence="2 3" key="1">
    <citation type="submission" date="2023-01" db="EMBL/GenBank/DDBJ databases">
        <authorList>
            <person name="Whitehead M."/>
        </authorList>
    </citation>
    <scope>NUCLEOTIDE SEQUENCE [LARGE SCALE GENOMIC DNA]</scope>
</reference>
<evidence type="ECO:0000313" key="2">
    <source>
        <dbReference type="EMBL" id="CAI6359529.1"/>
    </source>
</evidence>
<dbReference type="Proteomes" id="UP001160148">
    <property type="component" value="Unassembled WGS sequence"/>
</dbReference>
<keyword evidence="3" id="KW-1185">Reference proteome</keyword>
<dbReference type="EMBL" id="CARXXK010000002">
    <property type="protein sequence ID" value="CAI6359529.1"/>
    <property type="molecule type" value="Genomic_DNA"/>
</dbReference>
<dbReference type="AlphaFoldDB" id="A0AAV0WVA1"/>
<evidence type="ECO:0000259" key="1">
    <source>
        <dbReference type="Pfam" id="PF21787"/>
    </source>
</evidence>
<sequence>MDYNEKKCVLLLDEVSIMKTLEYNKILDEIEGFEDLSDMGRTEKLGSHPLVIMVRGLYKNWKLPLSYFFTGSGVKGDTLVEIVKNYGYWFIANLHCI</sequence>
<dbReference type="InterPro" id="IPR048365">
    <property type="entry name" value="TNP-like_RNaseH_N"/>
</dbReference>
<comment type="caution">
    <text evidence="2">The sequence shown here is derived from an EMBL/GenBank/DDBJ whole genome shotgun (WGS) entry which is preliminary data.</text>
</comment>
<name>A0AAV0WVA1_9HEMI</name>
<protein>
    <recommendedName>
        <fullName evidence="1">Transposable element P transposase-like RNase H domain-containing protein</fullName>
    </recommendedName>
</protein>
<evidence type="ECO:0000313" key="3">
    <source>
        <dbReference type="Proteomes" id="UP001160148"/>
    </source>
</evidence>
<accession>A0AAV0WVA1</accession>